<dbReference type="Proteomes" id="UP001153365">
    <property type="component" value="Unassembled WGS sequence"/>
</dbReference>
<sequence length="250" mass="28673">MLVKFLPFDQMEINEKLEWQNLVSFLLHCTNFLKPVSNNSSKKGGIMYANGWRKYLQKEIFGRYINSSGLSRFMKEKGFDVNQEETQYKKIGSLLAFNFRNIAQGAFDINHNQMVEEKLPSFTSLNYCPEKGYQHEDFSTAITFTFDGFFNTSHCDRDGSEWTLIGFIPISAESGFLAGEEFDVEGGQFILRDHRIAVDFSKISGITLLVLDTAQIKHQTVELVSLSGKYTRFAFSCQVTKSLKDTLFKY</sequence>
<proteinExistence type="predicted"/>
<dbReference type="AlphaFoldDB" id="A0AAV0BBU6"/>
<feature type="non-terminal residue" evidence="2">
    <location>
        <position position="250"/>
    </location>
</feature>
<organism evidence="2 3">
    <name type="scientific">Phakopsora pachyrhizi</name>
    <name type="common">Asian soybean rust disease fungus</name>
    <dbReference type="NCBI Taxonomy" id="170000"/>
    <lineage>
        <taxon>Eukaryota</taxon>
        <taxon>Fungi</taxon>
        <taxon>Dikarya</taxon>
        <taxon>Basidiomycota</taxon>
        <taxon>Pucciniomycotina</taxon>
        <taxon>Pucciniomycetes</taxon>
        <taxon>Pucciniales</taxon>
        <taxon>Phakopsoraceae</taxon>
        <taxon>Phakopsora</taxon>
    </lineage>
</organism>
<comment type="caution">
    <text evidence="2">The sequence shown here is derived from an EMBL/GenBank/DDBJ whole genome shotgun (WGS) entry which is preliminary data.</text>
</comment>
<evidence type="ECO:0000259" key="1">
    <source>
        <dbReference type="Pfam" id="PF20515"/>
    </source>
</evidence>
<gene>
    <name evidence="2" type="ORF">PPACK8108_LOCUS17516</name>
</gene>
<evidence type="ECO:0000313" key="3">
    <source>
        <dbReference type="Proteomes" id="UP001153365"/>
    </source>
</evidence>
<evidence type="ECO:0000313" key="2">
    <source>
        <dbReference type="EMBL" id="CAH7683789.1"/>
    </source>
</evidence>
<dbReference type="Pfam" id="PF20515">
    <property type="entry name" value="2OG-FeII_Oxy_6"/>
    <property type="match status" value="1"/>
</dbReference>
<keyword evidence="3" id="KW-1185">Reference proteome</keyword>
<name>A0AAV0BBU6_PHAPC</name>
<feature type="domain" description="Tet-like 2OG-Fe(II) oxygenase" evidence="1">
    <location>
        <begin position="15"/>
        <end position="221"/>
    </location>
</feature>
<accession>A0AAV0BBU6</accession>
<dbReference type="InterPro" id="IPR046798">
    <property type="entry name" value="2OG-FeII_Oxy_6"/>
</dbReference>
<dbReference type="EMBL" id="CALTRL010004919">
    <property type="protein sequence ID" value="CAH7683789.1"/>
    <property type="molecule type" value="Genomic_DNA"/>
</dbReference>
<protein>
    <recommendedName>
        <fullName evidence="1">Tet-like 2OG-Fe(II) oxygenase domain-containing protein</fullName>
    </recommendedName>
</protein>
<reference evidence="2" key="1">
    <citation type="submission" date="2022-06" db="EMBL/GenBank/DDBJ databases">
        <authorList>
            <consortium name="SYNGENTA / RWTH Aachen University"/>
        </authorList>
    </citation>
    <scope>NUCLEOTIDE SEQUENCE</scope>
</reference>